<dbReference type="EMBL" id="JBCEZU010000111">
    <property type="protein sequence ID" value="KAK9528502.1"/>
    <property type="molecule type" value="Genomic_DNA"/>
</dbReference>
<proteinExistence type="predicted"/>
<name>A0AAW1F1Q2_ZOAVI</name>
<dbReference type="InterPro" id="IPR012337">
    <property type="entry name" value="RNaseH-like_sf"/>
</dbReference>
<comment type="caution">
    <text evidence="2">The sequence shown here is derived from an EMBL/GenBank/DDBJ whole genome shotgun (WGS) entry which is preliminary data.</text>
</comment>
<organism evidence="2 3">
    <name type="scientific">Zoarces viviparus</name>
    <name type="common">Viviparous eelpout</name>
    <name type="synonym">Blennius viviparus</name>
    <dbReference type="NCBI Taxonomy" id="48416"/>
    <lineage>
        <taxon>Eukaryota</taxon>
        <taxon>Metazoa</taxon>
        <taxon>Chordata</taxon>
        <taxon>Craniata</taxon>
        <taxon>Vertebrata</taxon>
        <taxon>Euteleostomi</taxon>
        <taxon>Actinopterygii</taxon>
        <taxon>Neopterygii</taxon>
        <taxon>Teleostei</taxon>
        <taxon>Neoteleostei</taxon>
        <taxon>Acanthomorphata</taxon>
        <taxon>Eupercaria</taxon>
        <taxon>Perciformes</taxon>
        <taxon>Cottioidei</taxon>
        <taxon>Zoarcales</taxon>
        <taxon>Zoarcidae</taxon>
        <taxon>Zoarcinae</taxon>
        <taxon>Zoarces</taxon>
    </lineage>
</organism>
<dbReference type="PANTHER" id="PTHR47611">
    <property type="entry name" value="HAT DIMERISATION DOMAIN, C-TERMINAL"/>
    <property type="match status" value="1"/>
</dbReference>
<sequence>MLTTTPLPTRSQRKWHSTRHQMAFQWGGDPLVWWKSNECKYPHIAMMARRYLAVPGTLVPSERVFSTAGDIVTAKRSTLSPENVDILIFLKKNLKL</sequence>
<evidence type="ECO:0000313" key="3">
    <source>
        <dbReference type="Proteomes" id="UP001488805"/>
    </source>
</evidence>
<feature type="domain" description="HAT C-terminal dimerisation" evidence="1">
    <location>
        <begin position="22"/>
        <end position="94"/>
    </location>
</feature>
<accession>A0AAW1F1Q2</accession>
<reference evidence="2 3" key="1">
    <citation type="journal article" date="2024" name="Genome Biol. Evol.">
        <title>Chromosome-level genome assembly of the viviparous eelpout Zoarces viviparus.</title>
        <authorList>
            <person name="Fuhrmann N."/>
            <person name="Brasseur M.V."/>
            <person name="Bakowski C.E."/>
            <person name="Podsiadlowski L."/>
            <person name="Prost S."/>
            <person name="Krehenwinkel H."/>
            <person name="Mayer C."/>
        </authorList>
    </citation>
    <scope>NUCLEOTIDE SEQUENCE [LARGE SCALE GENOMIC DNA]</scope>
    <source>
        <strain evidence="2">NO-MEL_2022_Ind0_liver</strain>
    </source>
</reference>
<evidence type="ECO:0000259" key="1">
    <source>
        <dbReference type="Pfam" id="PF05699"/>
    </source>
</evidence>
<gene>
    <name evidence="2" type="ORF">VZT92_012656</name>
</gene>
<protein>
    <recommendedName>
        <fullName evidence="1">HAT C-terminal dimerisation domain-containing protein</fullName>
    </recommendedName>
</protein>
<dbReference type="SUPFAM" id="SSF53098">
    <property type="entry name" value="Ribonuclease H-like"/>
    <property type="match status" value="1"/>
</dbReference>
<dbReference type="Pfam" id="PF05699">
    <property type="entry name" value="Dimer_Tnp_hAT"/>
    <property type="match status" value="1"/>
</dbReference>
<dbReference type="Proteomes" id="UP001488805">
    <property type="component" value="Unassembled WGS sequence"/>
</dbReference>
<dbReference type="GO" id="GO:0046983">
    <property type="term" value="F:protein dimerization activity"/>
    <property type="evidence" value="ECO:0007669"/>
    <property type="project" value="InterPro"/>
</dbReference>
<keyword evidence="3" id="KW-1185">Reference proteome</keyword>
<evidence type="ECO:0000313" key="2">
    <source>
        <dbReference type="EMBL" id="KAK9528502.1"/>
    </source>
</evidence>
<dbReference type="InterPro" id="IPR008906">
    <property type="entry name" value="HATC_C_dom"/>
</dbReference>
<dbReference type="PANTHER" id="PTHR47611:SF3">
    <property type="entry name" value="HAT C-TERMINAL DIMERISATION DOMAIN-CONTAINING PROTEIN"/>
    <property type="match status" value="1"/>
</dbReference>
<dbReference type="AlphaFoldDB" id="A0AAW1F1Q2"/>